<proteinExistence type="predicted"/>
<comment type="caution">
    <text evidence="1">The sequence shown here is derived from an EMBL/GenBank/DDBJ whole genome shotgun (WGS) entry which is preliminary data.</text>
</comment>
<dbReference type="Proteomes" id="UP001151516">
    <property type="component" value="Unassembled WGS sequence"/>
</dbReference>
<organism evidence="1 2">
    <name type="scientific">Coemansia spiralis</name>
    <dbReference type="NCBI Taxonomy" id="417178"/>
    <lineage>
        <taxon>Eukaryota</taxon>
        <taxon>Fungi</taxon>
        <taxon>Fungi incertae sedis</taxon>
        <taxon>Zoopagomycota</taxon>
        <taxon>Kickxellomycotina</taxon>
        <taxon>Kickxellomycetes</taxon>
        <taxon>Kickxellales</taxon>
        <taxon>Kickxellaceae</taxon>
        <taxon>Coemansia</taxon>
    </lineage>
</organism>
<evidence type="ECO:0000313" key="2">
    <source>
        <dbReference type="Proteomes" id="UP001151516"/>
    </source>
</evidence>
<gene>
    <name evidence="1" type="ORF">IWW39_006486</name>
</gene>
<dbReference type="AlphaFoldDB" id="A0A9W8KYB2"/>
<keyword evidence="2" id="KW-1185">Reference proteome</keyword>
<evidence type="ECO:0000313" key="1">
    <source>
        <dbReference type="EMBL" id="KAJ2679353.1"/>
    </source>
</evidence>
<reference evidence="1" key="1">
    <citation type="submission" date="2022-07" db="EMBL/GenBank/DDBJ databases">
        <title>Phylogenomic reconstructions and comparative analyses of Kickxellomycotina fungi.</title>
        <authorList>
            <person name="Reynolds N.K."/>
            <person name="Stajich J.E."/>
            <person name="Barry K."/>
            <person name="Grigoriev I.V."/>
            <person name="Crous P."/>
            <person name="Smith M.E."/>
        </authorList>
    </citation>
    <scope>NUCLEOTIDE SEQUENCE</scope>
    <source>
        <strain evidence="1">CBS 109367</strain>
    </source>
</reference>
<dbReference type="EMBL" id="JANBTX010000834">
    <property type="protein sequence ID" value="KAJ2679353.1"/>
    <property type="molecule type" value="Genomic_DNA"/>
</dbReference>
<sequence length="101" mass="11303">MERLKRFMATNYADDFAELVVEYGEDWGRIGEALGTLPSRARRNWVEFGGDVASHSAWTADEARQLQLLTGSGVRPKEAARLLGIKIQKVRERKIVAAKAT</sequence>
<feature type="non-terminal residue" evidence="1">
    <location>
        <position position="101"/>
    </location>
</feature>
<name>A0A9W8KYB2_9FUNG</name>
<dbReference type="OrthoDB" id="5664346at2759"/>
<accession>A0A9W8KYB2</accession>
<protein>
    <submittedName>
        <fullName evidence="1">Uncharacterized protein</fullName>
    </submittedName>
</protein>